<dbReference type="RefSeq" id="WP_212019731.1">
    <property type="nucleotide sequence ID" value="NZ_JAAFYZ010000246.1"/>
</dbReference>
<feature type="region of interest" description="Disordered" evidence="1">
    <location>
        <begin position="278"/>
        <end position="326"/>
    </location>
</feature>
<keyword evidence="2" id="KW-0472">Membrane</keyword>
<evidence type="ECO:0000313" key="4">
    <source>
        <dbReference type="Proteomes" id="UP000730482"/>
    </source>
</evidence>
<feature type="compositionally biased region" description="Basic and acidic residues" evidence="1">
    <location>
        <begin position="43"/>
        <end position="70"/>
    </location>
</feature>
<evidence type="ECO:0000313" key="3">
    <source>
        <dbReference type="EMBL" id="MBS2553313.1"/>
    </source>
</evidence>
<dbReference type="EMBL" id="JAAFYZ010000246">
    <property type="protein sequence ID" value="MBS2553313.1"/>
    <property type="molecule type" value="Genomic_DNA"/>
</dbReference>
<feature type="compositionally biased region" description="Low complexity" evidence="1">
    <location>
        <begin position="143"/>
        <end position="169"/>
    </location>
</feature>
<keyword evidence="2" id="KW-1133">Transmembrane helix</keyword>
<gene>
    <name evidence="3" type="ORF">KGQ19_41310</name>
</gene>
<keyword evidence="4" id="KW-1185">Reference proteome</keyword>
<organism evidence="3 4">
    <name type="scientific">Catenulispora pinistramenti</name>
    <dbReference type="NCBI Taxonomy" id="2705254"/>
    <lineage>
        <taxon>Bacteria</taxon>
        <taxon>Bacillati</taxon>
        <taxon>Actinomycetota</taxon>
        <taxon>Actinomycetes</taxon>
        <taxon>Catenulisporales</taxon>
        <taxon>Catenulisporaceae</taxon>
        <taxon>Catenulispora</taxon>
    </lineage>
</organism>
<evidence type="ECO:0000256" key="1">
    <source>
        <dbReference type="SAM" id="MobiDB-lite"/>
    </source>
</evidence>
<proteinExistence type="predicted"/>
<reference evidence="3 4" key="1">
    <citation type="submission" date="2020-02" db="EMBL/GenBank/DDBJ databases">
        <title>Acidophilic actinobacteria isolated from forest soil.</title>
        <authorList>
            <person name="Golinska P."/>
        </authorList>
    </citation>
    <scope>NUCLEOTIDE SEQUENCE [LARGE SCALE GENOMIC DNA]</scope>
    <source>
        <strain evidence="3 4">NL8</strain>
    </source>
</reference>
<accession>A0ABS5L4N0</accession>
<feature type="region of interest" description="Disordered" evidence="1">
    <location>
        <begin position="1"/>
        <end position="22"/>
    </location>
</feature>
<feature type="region of interest" description="Disordered" evidence="1">
    <location>
        <begin position="118"/>
        <end position="178"/>
    </location>
</feature>
<evidence type="ECO:0000256" key="2">
    <source>
        <dbReference type="SAM" id="Phobius"/>
    </source>
</evidence>
<keyword evidence="2" id="KW-0812">Transmembrane</keyword>
<feature type="transmembrane region" description="Helical" evidence="2">
    <location>
        <begin position="100"/>
        <end position="120"/>
    </location>
</feature>
<protein>
    <submittedName>
        <fullName evidence="3">Uncharacterized protein</fullName>
    </submittedName>
</protein>
<comment type="caution">
    <text evidence="3">The sequence shown here is derived from an EMBL/GenBank/DDBJ whole genome shotgun (WGS) entry which is preliminary data.</text>
</comment>
<sequence>MARNKDKNVGDSGEGPILSEQGWAEFERSFTKESAKSAAYKEPSARQRELAGKWKKDQPKDTGWRTDGARADLSPNPAGGGSGESGASDGKRRRPWARSLAGVLVALLVTAAIIGGPKLFSSSKTSDSAKPGTPVGGTTPADTSSPTGLAAPAASADAPPAGASPTSTNADDRYFDGSKSMDWQNNAAGIVPPAAARVGDYSAKTVGDAYAALRQMLITADLDPAVLKGAEPTAAFKLLDPSEGIKQDYEKRVAKPGRGATNDPKAYATRFNYINPAFGGDGGVNTGKTVDPYATTPPPAQTGGPSGGPPSSSSSSATECDAVKPV</sequence>
<feature type="region of interest" description="Disordered" evidence="1">
    <location>
        <begin position="34"/>
        <end position="93"/>
    </location>
</feature>
<name>A0ABS5L4N0_9ACTN</name>
<feature type="compositionally biased region" description="Low complexity" evidence="1">
    <location>
        <begin position="309"/>
        <end position="318"/>
    </location>
</feature>
<dbReference type="Proteomes" id="UP000730482">
    <property type="component" value="Unassembled WGS sequence"/>
</dbReference>